<dbReference type="OrthoDB" id="403188at2"/>
<protein>
    <submittedName>
        <fullName evidence="1">Uncharacterized protein</fullName>
    </submittedName>
</protein>
<dbReference type="AlphaFoldDB" id="A0A328PUK9"/>
<organism evidence="1 2">
    <name type="scientific">Mycoplasma wenyonii</name>
    <dbReference type="NCBI Taxonomy" id="65123"/>
    <lineage>
        <taxon>Bacteria</taxon>
        <taxon>Bacillati</taxon>
        <taxon>Mycoplasmatota</taxon>
        <taxon>Mollicutes</taxon>
        <taxon>Mycoplasmataceae</taxon>
        <taxon>Mycoplasma</taxon>
    </lineage>
</organism>
<accession>A0A328PUK9</accession>
<dbReference type="Proteomes" id="UP000249762">
    <property type="component" value="Unassembled WGS sequence"/>
</dbReference>
<sequence length="250" mass="27427">MTGIVSKFALSVFVAGAGGTAIGIPLSSSSKSNSHNAVTLIAKSQDTQQSPVVAELQAPSLPQPTNDVGIVDSHDTSHLGATEADLPSEHPLETEAVHQEDSNLLVEETLQADEPEGNCTVIVTPETLQKLPTSSVPYMSVHCWNSVEGDSMLRLWKGFFPTSLLKEEAIKLEQGTKFKLDVQEIEIPNDDDYDTELFEHVFTSEQFLKTPVTGRWGNTFVERTTEDEIPIYEVNLSKSGISDKFYIFPE</sequence>
<dbReference type="RefSeq" id="WP_112665885.1">
    <property type="nucleotide sequence ID" value="NZ_QKVO01000022.1"/>
</dbReference>
<dbReference type="EMBL" id="QKVO01000022">
    <property type="protein sequence ID" value="RAO94789.1"/>
    <property type="molecule type" value="Genomic_DNA"/>
</dbReference>
<name>A0A328PUK9_9MOLU</name>
<evidence type="ECO:0000313" key="1">
    <source>
        <dbReference type="EMBL" id="RAO94789.1"/>
    </source>
</evidence>
<evidence type="ECO:0000313" key="2">
    <source>
        <dbReference type="Proteomes" id="UP000249762"/>
    </source>
</evidence>
<keyword evidence="2" id="KW-1185">Reference proteome</keyword>
<reference evidence="2" key="1">
    <citation type="submission" date="2018-06" db="EMBL/GenBank/DDBJ databases">
        <authorList>
            <person name="Martinez Ocampo F."/>
            <person name="Quiroz Castaneda R.E."/>
            <person name="Rojas Lopez X."/>
        </authorList>
    </citation>
    <scope>NUCLEOTIDE SEQUENCE [LARGE SCALE GENOMIC DNA]</scope>
    <source>
        <strain evidence="2">INIFAP02</strain>
    </source>
</reference>
<comment type="caution">
    <text evidence="1">The sequence shown here is derived from an EMBL/GenBank/DDBJ whole genome shotgun (WGS) entry which is preliminary data.</text>
</comment>
<proteinExistence type="predicted"/>
<gene>
    <name evidence="1" type="ORF">DNK47_03165</name>
</gene>